<reference evidence="4 5" key="1">
    <citation type="submission" date="2016-07" db="EMBL/GenBank/DDBJ databases">
        <title>Pervasive Adenine N6-methylation of Active Genes in Fungi.</title>
        <authorList>
            <consortium name="DOE Joint Genome Institute"/>
            <person name="Mondo S.J."/>
            <person name="Dannebaum R.O."/>
            <person name="Kuo R.C."/>
            <person name="Labutti K."/>
            <person name="Haridas S."/>
            <person name="Kuo A."/>
            <person name="Salamov A."/>
            <person name="Ahrendt S.R."/>
            <person name="Lipzen A."/>
            <person name="Sullivan W."/>
            <person name="Andreopoulos W.B."/>
            <person name="Clum A."/>
            <person name="Lindquist E."/>
            <person name="Daum C."/>
            <person name="Ramamoorthy G.K."/>
            <person name="Gryganskyi A."/>
            <person name="Culley D."/>
            <person name="Magnuson J.K."/>
            <person name="James T.Y."/>
            <person name="O'Malley M.A."/>
            <person name="Stajich J.E."/>
            <person name="Spatafora J.W."/>
            <person name="Visel A."/>
            <person name="Grigoriev I.V."/>
        </authorList>
    </citation>
    <scope>NUCLEOTIDE SEQUENCE [LARGE SCALE GENOMIC DNA]</scope>
    <source>
        <strain evidence="4 5">NRRL 3301</strain>
    </source>
</reference>
<dbReference type="SMART" id="SM00360">
    <property type="entry name" value="RRM"/>
    <property type="match status" value="1"/>
</dbReference>
<dbReference type="GO" id="GO:0003723">
    <property type="term" value="F:RNA binding"/>
    <property type="evidence" value="ECO:0007669"/>
    <property type="project" value="UniProtKB-UniRule"/>
</dbReference>
<dbReference type="SUPFAM" id="SSF54928">
    <property type="entry name" value="RNA-binding domain, RBD"/>
    <property type="match status" value="1"/>
</dbReference>
<dbReference type="Proteomes" id="UP000242146">
    <property type="component" value="Unassembled WGS sequence"/>
</dbReference>
<proteinExistence type="predicted"/>
<dbReference type="InterPro" id="IPR000504">
    <property type="entry name" value="RRM_dom"/>
</dbReference>
<dbReference type="STRING" id="101127.A0A1X2G7C9"/>
<dbReference type="InterPro" id="IPR035979">
    <property type="entry name" value="RBD_domain_sf"/>
</dbReference>
<feature type="domain" description="RRM" evidence="3">
    <location>
        <begin position="50"/>
        <end position="127"/>
    </location>
</feature>
<accession>A0A1X2G7C9</accession>
<name>A0A1X2G7C9_9FUNG</name>
<dbReference type="EMBL" id="MCGT01000035">
    <property type="protein sequence ID" value="ORX47007.1"/>
    <property type="molecule type" value="Genomic_DNA"/>
</dbReference>
<dbReference type="PROSITE" id="PS50102">
    <property type="entry name" value="RRM"/>
    <property type="match status" value="1"/>
</dbReference>
<dbReference type="OrthoDB" id="439993at2759"/>
<keyword evidence="1" id="KW-0694">RNA-binding</keyword>
<keyword evidence="5" id="KW-1185">Reference proteome</keyword>
<dbReference type="InterPro" id="IPR012677">
    <property type="entry name" value="Nucleotide-bd_a/b_plait_sf"/>
</dbReference>
<evidence type="ECO:0000313" key="4">
    <source>
        <dbReference type="EMBL" id="ORX47007.1"/>
    </source>
</evidence>
<protein>
    <recommendedName>
        <fullName evidence="3">RRM domain-containing protein</fullName>
    </recommendedName>
</protein>
<feature type="region of interest" description="Disordered" evidence="2">
    <location>
        <begin position="241"/>
        <end position="266"/>
    </location>
</feature>
<sequence>MSPERFETSDDESKVRAVPGSEVQEIKPSSGPTTEKGKAIVDYMQTVNKRSIYAKGFATTPEPDRKDVAKLFEPFGRVLKTKFRRDDEKNFKGSIFVEFENPEVAAAAVASNVTFKDEPLTLMIKDEYVTMKSIEKFNGEEFSQSNLDDDNTKRLYFVEYTGAEELDFSKLRELFTEYNKGKDKEYLGRFEKAREAGCGVVQLRDGTPDQFFATLEDNKLGPLTFRLASVDGIEQFRAQIRKRRSHSQNGRRFNKKPRGNRGGPKN</sequence>
<comment type="caution">
    <text evidence="4">The sequence shown here is derived from an EMBL/GenBank/DDBJ whole genome shotgun (WGS) entry which is preliminary data.</text>
</comment>
<dbReference type="Gene3D" id="3.30.70.330">
    <property type="match status" value="1"/>
</dbReference>
<gene>
    <name evidence="4" type="ORF">DM01DRAFT_1339315</name>
</gene>
<organism evidence="4 5">
    <name type="scientific">Hesseltinella vesiculosa</name>
    <dbReference type="NCBI Taxonomy" id="101127"/>
    <lineage>
        <taxon>Eukaryota</taxon>
        <taxon>Fungi</taxon>
        <taxon>Fungi incertae sedis</taxon>
        <taxon>Mucoromycota</taxon>
        <taxon>Mucoromycotina</taxon>
        <taxon>Mucoromycetes</taxon>
        <taxon>Mucorales</taxon>
        <taxon>Cunninghamellaceae</taxon>
        <taxon>Hesseltinella</taxon>
    </lineage>
</organism>
<feature type="region of interest" description="Disordered" evidence="2">
    <location>
        <begin position="1"/>
        <end position="38"/>
    </location>
</feature>
<feature type="compositionally biased region" description="Basic and acidic residues" evidence="2">
    <location>
        <begin position="1"/>
        <end position="15"/>
    </location>
</feature>
<evidence type="ECO:0000313" key="5">
    <source>
        <dbReference type="Proteomes" id="UP000242146"/>
    </source>
</evidence>
<evidence type="ECO:0000259" key="3">
    <source>
        <dbReference type="PROSITE" id="PS50102"/>
    </source>
</evidence>
<dbReference type="Pfam" id="PF00076">
    <property type="entry name" value="RRM_1"/>
    <property type="match status" value="1"/>
</dbReference>
<evidence type="ECO:0000256" key="2">
    <source>
        <dbReference type="SAM" id="MobiDB-lite"/>
    </source>
</evidence>
<dbReference type="AlphaFoldDB" id="A0A1X2G7C9"/>
<evidence type="ECO:0000256" key="1">
    <source>
        <dbReference type="PROSITE-ProRule" id="PRU00176"/>
    </source>
</evidence>